<dbReference type="GO" id="GO:0019172">
    <property type="term" value="F:glyoxalase III activity"/>
    <property type="evidence" value="ECO:0007669"/>
    <property type="project" value="TreeGrafter"/>
</dbReference>
<keyword evidence="6" id="KW-0645">Protease</keyword>
<comment type="caution">
    <text evidence="7">The sequence shown here is derived from an EMBL/GenBank/DDBJ whole genome shotgun (WGS) entry which is preliminary data.</text>
</comment>
<name>A0A3R9B1G3_9HYPH</name>
<dbReference type="InterPro" id="IPR002818">
    <property type="entry name" value="DJ-1/PfpI"/>
</dbReference>
<evidence type="ECO:0000259" key="5">
    <source>
        <dbReference type="Pfam" id="PF01965"/>
    </source>
</evidence>
<dbReference type="GO" id="GO:0005737">
    <property type="term" value="C:cytoplasm"/>
    <property type="evidence" value="ECO:0007669"/>
    <property type="project" value="TreeGrafter"/>
</dbReference>
<evidence type="ECO:0000256" key="3">
    <source>
        <dbReference type="ARBA" id="ARBA00038493"/>
    </source>
</evidence>
<dbReference type="PANTHER" id="PTHR48094:SF11">
    <property type="entry name" value="GLUTATHIONE-INDEPENDENT GLYOXALASE HSP31-RELATED"/>
    <property type="match status" value="1"/>
</dbReference>
<evidence type="ECO:0000313" key="7">
    <source>
        <dbReference type="EMBL" id="RSB63461.1"/>
    </source>
</evidence>
<evidence type="ECO:0000313" key="9">
    <source>
        <dbReference type="Proteomes" id="UP000518315"/>
    </source>
</evidence>
<dbReference type="Proteomes" id="UP000518315">
    <property type="component" value="Unassembled WGS sequence"/>
</dbReference>
<dbReference type="AlphaFoldDB" id="A0A3R9B1G3"/>
<dbReference type="GO" id="GO:0019243">
    <property type="term" value="P:methylglyoxal catabolic process to D-lactate via S-lactoyl-glutathione"/>
    <property type="evidence" value="ECO:0007669"/>
    <property type="project" value="TreeGrafter"/>
</dbReference>
<keyword evidence="9" id="KW-1185">Reference proteome</keyword>
<dbReference type="InterPro" id="IPR050325">
    <property type="entry name" value="Prot/Nucl_acid_deglycase"/>
</dbReference>
<proteinExistence type="inferred from homology"/>
<dbReference type="GO" id="GO:0016740">
    <property type="term" value="F:transferase activity"/>
    <property type="evidence" value="ECO:0007669"/>
    <property type="project" value="UniProtKB-KW"/>
</dbReference>
<evidence type="ECO:0000256" key="4">
    <source>
        <dbReference type="SAM" id="MobiDB-lite"/>
    </source>
</evidence>
<keyword evidence="2" id="KW-0456">Lyase</keyword>
<accession>A0A3R9B1G3</accession>
<dbReference type="GO" id="GO:0008233">
    <property type="term" value="F:peptidase activity"/>
    <property type="evidence" value="ECO:0007669"/>
    <property type="project" value="UniProtKB-KW"/>
</dbReference>
<evidence type="ECO:0000313" key="8">
    <source>
        <dbReference type="Proteomes" id="UP000277279"/>
    </source>
</evidence>
<reference evidence="7 8" key="1">
    <citation type="submission" date="2018-11" db="EMBL/GenBank/DDBJ databases">
        <authorList>
            <person name="Huo Y."/>
        </authorList>
    </citation>
    <scope>NUCLEOTIDE SEQUENCE [LARGE SCALE GENOMIC DNA]</scope>
    <source>
        <strain evidence="7 8">DSM 30132</strain>
    </source>
</reference>
<protein>
    <submittedName>
        <fullName evidence="6">Putative intracellular protease/amidase</fullName>
    </submittedName>
    <submittedName>
        <fullName evidence="7">Type 1 glutamine amidotransferase domain-containing protein</fullName>
    </submittedName>
</protein>
<sequence length="230" mass="24811">MKILMVLTSHDQLGDTGRKTGFWLEEFAAPYFVFRDAGVDLTLASPKGGQPPLDPKSNEPGFQTDDTRRFEGDPAAKAALANTRKLSEIRAADYDSVFFPGGHGPLWDLTNDRHALSLIEDMFAAGKPVALVCHAPGILMNVKAPDGTPIVKGRTVTGFTNSEEDAVHLIDVVPYLLEDELRDQGAKFSSTVDWAVHVVQDGLLITGQNPASSKEGARMLLAALRKQAAA</sequence>
<dbReference type="Gene3D" id="3.40.50.880">
    <property type="match status" value="1"/>
</dbReference>
<keyword evidence="1" id="KW-0346">Stress response</keyword>
<evidence type="ECO:0000256" key="2">
    <source>
        <dbReference type="ARBA" id="ARBA00023239"/>
    </source>
</evidence>
<reference evidence="6 9" key="2">
    <citation type="submission" date="2020-08" db="EMBL/GenBank/DDBJ databases">
        <title>Genomic Encyclopedia of Type Strains, Phase III (KMG-III): the genomes of soil and plant-associated and newly described type strains.</title>
        <authorList>
            <person name="Whitman W."/>
        </authorList>
    </citation>
    <scope>NUCLEOTIDE SEQUENCE [LARGE SCALE GENOMIC DNA]</scope>
    <source>
        <strain evidence="6 9">CECT 4113</strain>
    </source>
</reference>
<feature type="domain" description="DJ-1/PfpI" evidence="5">
    <location>
        <begin position="25"/>
        <end position="220"/>
    </location>
</feature>
<organism evidence="7 8">
    <name type="scientific">Rhizobium pisi</name>
    <dbReference type="NCBI Taxonomy" id="574561"/>
    <lineage>
        <taxon>Bacteria</taxon>
        <taxon>Pseudomonadati</taxon>
        <taxon>Pseudomonadota</taxon>
        <taxon>Alphaproteobacteria</taxon>
        <taxon>Hyphomicrobiales</taxon>
        <taxon>Rhizobiaceae</taxon>
        <taxon>Rhizobium/Agrobacterium group</taxon>
        <taxon>Rhizobium</taxon>
    </lineage>
</organism>
<dbReference type="OrthoDB" id="9792284at2"/>
<dbReference type="GO" id="GO:0006508">
    <property type="term" value="P:proteolysis"/>
    <property type="evidence" value="ECO:0007669"/>
    <property type="project" value="UniProtKB-KW"/>
</dbReference>
<evidence type="ECO:0000313" key="6">
    <source>
        <dbReference type="EMBL" id="MBB3138293.1"/>
    </source>
</evidence>
<keyword evidence="7" id="KW-0315">Glutamine amidotransferase</keyword>
<dbReference type="EMBL" id="RJJT01000028">
    <property type="protein sequence ID" value="RSB63461.1"/>
    <property type="molecule type" value="Genomic_DNA"/>
</dbReference>
<dbReference type="InterPro" id="IPR029062">
    <property type="entry name" value="Class_I_gatase-like"/>
</dbReference>
<keyword evidence="7" id="KW-0808">Transferase</keyword>
<dbReference type="PANTHER" id="PTHR48094">
    <property type="entry name" value="PROTEIN/NUCLEIC ACID DEGLYCASE DJ-1-RELATED"/>
    <property type="match status" value="1"/>
</dbReference>
<evidence type="ECO:0000256" key="1">
    <source>
        <dbReference type="ARBA" id="ARBA00023016"/>
    </source>
</evidence>
<dbReference type="Pfam" id="PF01965">
    <property type="entry name" value="DJ-1_PfpI"/>
    <property type="match status" value="1"/>
</dbReference>
<dbReference type="EMBL" id="JACHXH010000030">
    <property type="protein sequence ID" value="MBB3138293.1"/>
    <property type="molecule type" value="Genomic_DNA"/>
</dbReference>
<dbReference type="Proteomes" id="UP000277279">
    <property type="component" value="Unassembled WGS sequence"/>
</dbReference>
<dbReference type="RefSeq" id="WP_125849793.1">
    <property type="nucleotide sequence ID" value="NZ_JACHXH010000030.1"/>
</dbReference>
<gene>
    <name evidence="7" type="ORF">EFD55_28645</name>
    <name evidence="6" type="ORF">FHS26_006071</name>
</gene>
<keyword evidence="6" id="KW-0378">Hydrolase</keyword>
<feature type="region of interest" description="Disordered" evidence="4">
    <location>
        <begin position="44"/>
        <end position="65"/>
    </location>
</feature>
<dbReference type="SUPFAM" id="SSF52317">
    <property type="entry name" value="Class I glutamine amidotransferase-like"/>
    <property type="match status" value="1"/>
</dbReference>
<dbReference type="CDD" id="cd03141">
    <property type="entry name" value="GATase1_Hsp31_like"/>
    <property type="match status" value="1"/>
</dbReference>
<comment type="similarity">
    <text evidence="3">Belongs to the peptidase C56 family. HSP31-like subfamily.</text>
</comment>